<dbReference type="OrthoDB" id="3246510at2759"/>
<protein>
    <recommendedName>
        <fullName evidence="4">SWI5-dependent HO expression protein 3</fullName>
    </recommendedName>
</protein>
<evidence type="ECO:0000256" key="1">
    <source>
        <dbReference type="SAM" id="Coils"/>
    </source>
</evidence>
<evidence type="ECO:0008006" key="4">
    <source>
        <dbReference type="Google" id="ProtNLM"/>
    </source>
</evidence>
<sequence length="301" mass="33463">MSSSYGRQEDDLSAIMMRGATDLRNAKFEIGEKHREIALLQSQLDHARKEKDEVSSRLKAVKEAAQRSLQASCSSLEAMRCSVDDLKTQSDVSFSTINDARSSLANVQELRADIATSLQSIAPYLEGGEEWGKAKDMKSIIDTLELECQQVADLLRDRLQCVGGELAEAKNRISELEVAQGEDRAALSRANVAIAQSGSDVASLAECVKKQRTELYDTLSIAAESEAKLAAAKERIRELHTLIERQRDQLKASTEMHEECVSKLCRYCTVEILNVDRIVRLQAILAEKEAFVTELNEARKE</sequence>
<accession>A0A060SAK6</accession>
<feature type="coiled-coil region" evidence="1">
    <location>
        <begin position="30"/>
        <end position="64"/>
    </location>
</feature>
<evidence type="ECO:0000313" key="2">
    <source>
        <dbReference type="EMBL" id="CDO71266.1"/>
    </source>
</evidence>
<organism evidence="2 3">
    <name type="scientific">Pycnoporus cinnabarinus</name>
    <name type="common">Cinnabar-red polypore</name>
    <name type="synonym">Trametes cinnabarina</name>
    <dbReference type="NCBI Taxonomy" id="5643"/>
    <lineage>
        <taxon>Eukaryota</taxon>
        <taxon>Fungi</taxon>
        <taxon>Dikarya</taxon>
        <taxon>Basidiomycota</taxon>
        <taxon>Agaricomycotina</taxon>
        <taxon>Agaricomycetes</taxon>
        <taxon>Polyporales</taxon>
        <taxon>Polyporaceae</taxon>
        <taxon>Trametes</taxon>
    </lineage>
</organism>
<proteinExistence type="predicted"/>
<dbReference type="HOGENOM" id="CLU_924829_0_0_1"/>
<keyword evidence="3" id="KW-1185">Reference proteome</keyword>
<dbReference type="EMBL" id="CCBP010000100">
    <property type="protein sequence ID" value="CDO71266.1"/>
    <property type="molecule type" value="Genomic_DNA"/>
</dbReference>
<comment type="caution">
    <text evidence="2">The sequence shown here is derived from an EMBL/GenBank/DDBJ whole genome shotgun (WGS) entry which is preliminary data.</text>
</comment>
<feature type="coiled-coil region" evidence="1">
    <location>
        <begin position="222"/>
        <end position="249"/>
    </location>
</feature>
<dbReference type="STRING" id="5643.A0A060SAK6"/>
<dbReference type="AlphaFoldDB" id="A0A060SAK6"/>
<dbReference type="Proteomes" id="UP000029665">
    <property type="component" value="Unassembled WGS sequence"/>
</dbReference>
<evidence type="ECO:0000313" key="3">
    <source>
        <dbReference type="Proteomes" id="UP000029665"/>
    </source>
</evidence>
<keyword evidence="1" id="KW-0175">Coiled coil</keyword>
<gene>
    <name evidence="2" type="ORF">BN946_scf184908.g23</name>
</gene>
<name>A0A060SAK6_PYCCI</name>
<reference evidence="2" key="1">
    <citation type="submission" date="2014-01" db="EMBL/GenBank/DDBJ databases">
        <title>The genome of the white-rot fungus Pycnoporus cinnabarinus: a basidiomycete model with a versatile arsenal for lignocellulosic biomass breakdown.</title>
        <authorList>
            <person name="Levasseur A."/>
            <person name="Lomascolo A."/>
            <person name="Ruiz-Duenas F.J."/>
            <person name="Uzan E."/>
            <person name="Piumi F."/>
            <person name="Kues U."/>
            <person name="Ram A.F.J."/>
            <person name="Murat C."/>
            <person name="Haon M."/>
            <person name="Benoit I."/>
            <person name="Arfi Y."/>
            <person name="Chevret D."/>
            <person name="Drula E."/>
            <person name="Kwon M.J."/>
            <person name="Gouret P."/>
            <person name="Lesage-Meessen L."/>
            <person name="Lombard V."/>
            <person name="Mariette J."/>
            <person name="Noirot C."/>
            <person name="Park J."/>
            <person name="Patyshakuliyeva A."/>
            <person name="Wieneger R.A.B."/>
            <person name="Wosten H.A.B."/>
            <person name="Martin F."/>
            <person name="Coutinho P.M."/>
            <person name="de Vries R."/>
            <person name="Martinez A.T."/>
            <person name="Klopp C."/>
            <person name="Pontarotti P."/>
            <person name="Henrissat B."/>
            <person name="Record E."/>
        </authorList>
    </citation>
    <scope>NUCLEOTIDE SEQUENCE [LARGE SCALE GENOMIC DNA]</scope>
    <source>
        <strain evidence="2">BRFM137</strain>
    </source>
</reference>